<comment type="caution">
    <text evidence="1">The sequence shown here is derived from an EMBL/GenBank/DDBJ whole genome shotgun (WGS) entry which is preliminary data.</text>
</comment>
<gene>
    <name evidence="1" type="ORF">FOZ60_000683</name>
</gene>
<evidence type="ECO:0000313" key="2">
    <source>
        <dbReference type="Proteomes" id="UP000541610"/>
    </source>
</evidence>
<dbReference type="Proteomes" id="UP000541610">
    <property type="component" value="Unassembled WGS sequence"/>
</dbReference>
<protein>
    <submittedName>
        <fullName evidence="1">Uncharacterized protein</fullName>
    </submittedName>
</protein>
<evidence type="ECO:0000313" key="1">
    <source>
        <dbReference type="EMBL" id="KAF4676311.1"/>
    </source>
</evidence>
<proteinExistence type="predicted"/>
<organism evidence="1 2">
    <name type="scientific">Perkinsus olseni</name>
    <name type="common">Perkinsus atlanticus</name>
    <dbReference type="NCBI Taxonomy" id="32597"/>
    <lineage>
        <taxon>Eukaryota</taxon>
        <taxon>Sar</taxon>
        <taxon>Alveolata</taxon>
        <taxon>Perkinsozoa</taxon>
        <taxon>Perkinsea</taxon>
        <taxon>Perkinsida</taxon>
        <taxon>Perkinsidae</taxon>
        <taxon>Perkinsus</taxon>
    </lineage>
</organism>
<dbReference type="AlphaFoldDB" id="A0A7J6MZN3"/>
<reference evidence="1 2" key="1">
    <citation type="submission" date="2020-04" db="EMBL/GenBank/DDBJ databases">
        <title>Perkinsus olseni comparative genomics.</title>
        <authorList>
            <person name="Bogema D.R."/>
        </authorList>
    </citation>
    <scope>NUCLEOTIDE SEQUENCE [LARGE SCALE GENOMIC DNA]</scope>
    <source>
        <strain evidence="1">00978-12</strain>
    </source>
</reference>
<feature type="non-terminal residue" evidence="1">
    <location>
        <position position="208"/>
    </location>
</feature>
<dbReference type="EMBL" id="JABANP010001076">
    <property type="protein sequence ID" value="KAF4676311.1"/>
    <property type="molecule type" value="Genomic_DNA"/>
</dbReference>
<accession>A0A7J6MZN3</accession>
<name>A0A7J6MZN3_PEROL</name>
<sequence length="208" mass="22271">LLSGTVNENSSLPEVSTASELRRAVKDIACTEEFHHRLQPVAGAVDGVKALSRVNGAENMMSGDAAARVENALRNTPVEYFCAVPLYPVITLLNNFRPNGQQPVRRMAVQLGSSSRASLIHPDSSTLNGIDRLNISLCLVSSPAEHIVDKIGWIEANLDPGVQLGYSVGQACLIDASDRSPAGSCSYNHFCGSRFSKLAGTFPFRSSL</sequence>